<protein>
    <submittedName>
        <fullName evidence="1">Uncharacterized protein</fullName>
    </submittedName>
</protein>
<sequence>MLPNKVWIFAPSRSQPKQWLTGYSRNSRLPQDSAETQALAVAAILQCKCQGGLGIRHLQDHT</sequence>
<evidence type="ECO:0000313" key="1">
    <source>
        <dbReference type="EnsemblPlants" id="ONIVA06G11260.3"/>
    </source>
</evidence>
<reference evidence="1" key="2">
    <citation type="submission" date="2018-04" db="EMBL/GenBank/DDBJ databases">
        <title>OnivRS2 (Oryza nivara Reference Sequence Version 2).</title>
        <authorList>
            <person name="Zhang J."/>
            <person name="Kudrna D."/>
            <person name="Lee S."/>
            <person name="Talag J."/>
            <person name="Rajasekar S."/>
            <person name="Welchert J."/>
            <person name="Hsing Y.-I."/>
            <person name="Wing R.A."/>
        </authorList>
    </citation>
    <scope>NUCLEOTIDE SEQUENCE [LARGE SCALE GENOMIC DNA]</scope>
    <source>
        <strain evidence="1">SL10</strain>
    </source>
</reference>
<dbReference type="Proteomes" id="UP000006591">
    <property type="component" value="Chromosome 6"/>
</dbReference>
<reference evidence="1" key="1">
    <citation type="submission" date="2015-04" db="UniProtKB">
        <authorList>
            <consortium name="EnsemblPlants"/>
        </authorList>
    </citation>
    <scope>IDENTIFICATION</scope>
    <source>
        <strain evidence="1">SL10</strain>
    </source>
</reference>
<dbReference type="Gramene" id="ONIVA06G11260.3">
    <property type="protein sequence ID" value="ONIVA06G11260.3"/>
    <property type="gene ID" value="ONIVA06G11260"/>
</dbReference>
<organism evidence="1">
    <name type="scientific">Oryza nivara</name>
    <name type="common">Indian wild rice</name>
    <name type="synonym">Oryza sativa f. spontanea</name>
    <dbReference type="NCBI Taxonomy" id="4536"/>
    <lineage>
        <taxon>Eukaryota</taxon>
        <taxon>Viridiplantae</taxon>
        <taxon>Streptophyta</taxon>
        <taxon>Embryophyta</taxon>
        <taxon>Tracheophyta</taxon>
        <taxon>Spermatophyta</taxon>
        <taxon>Magnoliopsida</taxon>
        <taxon>Liliopsida</taxon>
        <taxon>Poales</taxon>
        <taxon>Poaceae</taxon>
        <taxon>BOP clade</taxon>
        <taxon>Oryzoideae</taxon>
        <taxon>Oryzeae</taxon>
        <taxon>Oryzinae</taxon>
        <taxon>Oryza</taxon>
    </lineage>
</organism>
<dbReference type="AlphaFoldDB" id="A0A0E0HNL3"/>
<dbReference type="EnsemblPlants" id="ONIVA06G11260.3">
    <property type="protein sequence ID" value="ONIVA06G11260.3"/>
    <property type="gene ID" value="ONIVA06G11260"/>
</dbReference>
<keyword evidence="2" id="KW-1185">Reference proteome</keyword>
<name>A0A0E0HNL3_ORYNI</name>
<accession>A0A0E0HNL3</accession>
<dbReference type="HOGENOM" id="CLU_2908027_0_0_1"/>
<evidence type="ECO:0000313" key="2">
    <source>
        <dbReference type="Proteomes" id="UP000006591"/>
    </source>
</evidence>
<proteinExistence type="predicted"/>